<proteinExistence type="predicted"/>
<dbReference type="Gene3D" id="2.60.120.260">
    <property type="entry name" value="Galactose-binding domain-like"/>
    <property type="match status" value="1"/>
</dbReference>
<dbReference type="GO" id="GO:0046872">
    <property type="term" value="F:metal ion binding"/>
    <property type="evidence" value="ECO:0007669"/>
    <property type="project" value="UniProtKB-KW"/>
</dbReference>
<evidence type="ECO:0000256" key="5">
    <source>
        <dbReference type="SAM" id="Phobius"/>
    </source>
</evidence>
<dbReference type="InterPro" id="IPR006585">
    <property type="entry name" value="FTP1"/>
</dbReference>
<evidence type="ECO:0000256" key="4">
    <source>
        <dbReference type="ARBA" id="ARBA00023157"/>
    </source>
</evidence>
<organism evidence="8 9">
    <name type="scientific">Elysia marginata</name>
    <dbReference type="NCBI Taxonomy" id="1093978"/>
    <lineage>
        <taxon>Eukaryota</taxon>
        <taxon>Metazoa</taxon>
        <taxon>Spiralia</taxon>
        <taxon>Lophotrochozoa</taxon>
        <taxon>Mollusca</taxon>
        <taxon>Gastropoda</taxon>
        <taxon>Heterobranchia</taxon>
        <taxon>Euthyneura</taxon>
        <taxon>Panpulmonata</taxon>
        <taxon>Sacoglossa</taxon>
        <taxon>Placobranchoidea</taxon>
        <taxon>Plakobranchidae</taxon>
        <taxon>Elysia</taxon>
    </lineage>
</organism>
<keyword evidence="9" id="KW-1185">Reference proteome</keyword>
<dbReference type="AlphaFoldDB" id="A0AAV4IYF8"/>
<dbReference type="SUPFAM" id="SSF49785">
    <property type="entry name" value="Galactose-binding domain-like"/>
    <property type="match status" value="1"/>
</dbReference>
<reference evidence="8 9" key="1">
    <citation type="journal article" date="2021" name="Elife">
        <title>Chloroplast acquisition without the gene transfer in kleptoplastic sea slugs, Plakobranchus ocellatus.</title>
        <authorList>
            <person name="Maeda T."/>
            <person name="Takahashi S."/>
            <person name="Yoshida T."/>
            <person name="Shimamura S."/>
            <person name="Takaki Y."/>
            <person name="Nagai Y."/>
            <person name="Toyoda A."/>
            <person name="Suzuki Y."/>
            <person name="Arimoto A."/>
            <person name="Ishii H."/>
            <person name="Satoh N."/>
            <person name="Nishiyama T."/>
            <person name="Hasebe M."/>
            <person name="Maruyama T."/>
            <person name="Minagawa J."/>
            <person name="Obokata J."/>
            <person name="Shigenobu S."/>
        </authorList>
    </citation>
    <scope>NUCLEOTIDE SEQUENCE [LARGE SCALE GENOMIC DNA]</scope>
</reference>
<dbReference type="Pfam" id="PF22633">
    <property type="entry name" value="F5_F8_type_C_2"/>
    <property type="match status" value="1"/>
</dbReference>
<dbReference type="InterPro" id="IPR008979">
    <property type="entry name" value="Galactose-bd-like_sf"/>
</dbReference>
<feature type="domain" description="EGF-like" evidence="6">
    <location>
        <begin position="337"/>
        <end position="372"/>
    </location>
</feature>
<sequence>MDIDCPTSDAVSCVQISGLGVAVLCSLYISGGRNVALKQTASQSSRYVPTSSENAFKPENAVDGKLPFGTIENVKSTCTHTDTKEGRGWWAVNFSTAVNITRFRVYNRDEVCCRRRLDNFRLTVHPETDTITGLYRYKDQHKEISLNGHTVVPSPRIDFPAHQVRIDVAEESETGILTLCEVEVFGDINCPAGRFGLTCERQCNCVNGGSCFVHSGGCPSGCAPGYTGEDCWECEPGRYGERCSQNCNATCGADNSCDHNSGACSQGCKLGYSGNYCESECPDSTYGEGCTGKCSVTCGGSQNACDRVNGTCLEGCNPGFVGERCDLECPPTTYGPECLKNCSTTCKEKVCHHTDGSCVNGCEDGYWGWTCESECSNGTFGFLCENRCSENCKGHNNRSVCDPIGGACINGCKDGYWGGMCDSSTYKTGLSFSFNGRQYEDAFSLISAAQTIGVAAGAVAFGLPMTASLVLLSGPV</sequence>
<protein>
    <submittedName>
        <fullName evidence="8">Multiple epidermal growth factor-like domains 10</fullName>
    </submittedName>
</protein>
<dbReference type="InterPro" id="IPR042635">
    <property type="entry name" value="MEGF10/SREC1/2-like"/>
</dbReference>
<feature type="domain" description="EGF-like" evidence="6">
    <location>
        <begin position="280"/>
        <end position="326"/>
    </location>
</feature>
<evidence type="ECO:0000256" key="3">
    <source>
        <dbReference type="ARBA" id="ARBA00022837"/>
    </source>
</evidence>
<evidence type="ECO:0000256" key="1">
    <source>
        <dbReference type="ARBA" id="ARBA00022536"/>
    </source>
</evidence>
<feature type="domain" description="EGF-like" evidence="6">
    <location>
        <begin position="374"/>
        <end position="422"/>
    </location>
</feature>
<dbReference type="SMART" id="SM00181">
    <property type="entry name" value="EGF"/>
    <property type="match status" value="5"/>
</dbReference>
<dbReference type="PANTHER" id="PTHR24043">
    <property type="entry name" value="SCAVENGER RECEPTOR CLASS F"/>
    <property type="match status" value="1"/>
</dbReference>
<evidence type="ECO:0000259" key="6">
    <source>
        <dbReference type="SMART" id="SM00181"/>
    </source>
</evidence>
<evidence type="ECO:0000313" key="8">
    <source>
        <dbReference type="EMBL" id="GFS14754.1"/>
    </source>
</evidence>
<evidence type="ECO:0000259" key="7">
    <source>
        <dbReference type="SMART" id="SM00607"/>
    </source>
</evidence>
<keyword evidence="2" id="KW-0479">Metal-binding</keyword>
<keyword evidence="3" id="KW-0106">Calcium</keyword>
<gene>
    <name evidence="8" type="ORF">ElyMa_006754100</name>
</gene>
<feature type="domain" description="Fucolectin tachylectin-4 pentraxin-1" evidence="7">
    <location>
        <begin position="32"/>
        <end position="193"/>
    </location>
</feature>
<dbReference type="SMART" id="SM00607">
    <property type="entry name" value="FTP"/>
    <property type="match status" value="1"/>
</dbReference>
<dbReference type="EMBL" id="BMAT01013531">
    <property type="protein sequence ID" value="GFS14754.1"/>
    <property type="molecule type" value="Genomic_DNA"/>
</dbReference>
<evidence type="ECO:0000313" key="9">
    <source>
        <dbReference type="Proteomes" id="UP000762676"/>
    </source>
</evidence>
<dbReference type="Gene3D" id="2.170.300.10">
    <property type="entry name" value="Tie2 ligand-binding domain superfamily"/>
    <property type="match status" value="2"/>
</dbReference>
<dbReference type="GO" id="GO:0005044">
    <property type="term" value="F:scavenger receptor activity"/>
    <property type="evidence" value="ECO:0007669"/>
    <property type="project" value="InterPro"/>
</dbReference>
<keyword evidence="5" id="KW-0472">Membrane</keyword>
<dbReference type="Proteomes" id="UP000762676">
    <property type="component" value="Unassembled WGS sequence"/>
</dbReference>
<feature type="domain" description="EGF-like" evidence="6">
    <location>
        <begin position="198"/>
        <end position="235"/>
    </location>
</feature>
<name>A0AAV4IYF8_9GAST</name>
<dbReference type="InterPro" id="IPR000742">
    <property type="entry name" value="EGF"/>
</dbReference>
<keyword evidence="4" id="KW-1015">Disulfide bond</keyword>
<dbReference type="PANTHER" id="PTHR24043:SF8">
    <property type="entry name" value="EGF-LIKE DOMAIN-CONTAINING PROTEIN"/>
    <property type="match status" value="1"/>
</dbReference>
<keyword evidence="1" id="KW-0245">EGF-like domain</keyword>
<feature type="domain" description="EGF-like" evidence="6">
    <location>
        <begin position="242"/>
        <end position="278"/>
    </location>
</feature>
<feature type="transmembrane region" description="Helical" evidence="5">
    <location>
        <begin position="452"/>
        <end position="472"/>
    </location>
</feature>
<evidence type="ECO:0000256" key="2">
    <source>
        <dbReference type="ARBA" id="ARBA00022723"/>
    </source>
</evidence>
<comment type="caution">
    <text evidence="8">The sequence shown here is derived from an EMBL/GenBank/DDBJ whole genome shotgun (WGS) entry which is preliminary data.</text>
</comment>
<keyword evidence="5" id="KW-0812">Transmembrane</keyword>
<accession>A0AAV4IYF8</accession>
<keyword evidence="5" id="KW-1133">Transmembrane helix</keyword>